<proteinExistence type="predicted"/>
<comment type="caution">
    <text evidence="2">The sequence shown here is derived from an EMBL/GenBank/DDBJ whole genome shotgun (WGS) entry which is preliminary data.</text>
</comment>
<sequence length="79" mass="8448">MINNVAFMLERGYLKKPFYIWFVLGILGAAPEPCKTSFSSTGPPRTLSANSSGRSAPSGIIKLTCTPPPCLWAVTSGWG</sequence>
<keyword evidence="3" id="KW-1185">Reference proteome</keyword>
<accession>A0A6N7IM11</accession>
<dbReference type="AlphaFoldDB" id="A0A6N7IM11"/>
<name>A0A6N7IM11_9FIRM</name>
<evidence type="ECO:0000313" key="3">
    <source>
        <dbReference type="Proteomes" id="UP000441717"/>
    </source>
</evidence>
<feature type="region of interest" description="Disordered" evidence="1">
    <location>
        <begin position="35"/>
        <end position="56"/>
    </location>
</feature>
<dbReference type="EMBL" id="WHYR01000001">
    <property type="protein sequence ID" value="MQL50713.1"/>
    <property type="molecule type" value="Genomic_DNA"/>
</dbReference>
<dbReference type="Proteomes" id="UP000441717">
    <property type="component" value="Unassembled WGS sequence"/>
</dbReference>
<gene>
    <name evidence="2" type="ORF">GFC01_00130</name>
</gene>
<organism evidence="2 3">
    <name type="scientific">Desulfofundulus thermobenzoicus</name>
    <dbReference type="NCBI Taxonomy" id="29376"/>
    <lineage>
        <taxon>Bacteria</taxon>
        <taxon>Bacillati</taxon>
        <taxon>Bacillota</taxon>
        <taxon>Clostridia</taxon>
        <taxon>Eubacteriales</taxon>
        <taxon>Peptococcaceae</taxon>
        <taxon>Desulfofundulus</taxon>
    </lineage>
</organism>
<protein>
    <submittedName>
        <fullName evidence="2">Uncharacterized protein</fullName>
    </submittedName>
</protein>
<evidence type="ECO:0000313" key="2">
    <source>
        <dbReference type="EMBL" id="MQL50713.1"/>
    </source>
</evidence>
<feature type="compositionally biased region" description="Polar residues" evidence="1">
    <location>
        <begin position="36"/>
        <end position="55"/>
    </location>
</feature>
<evidence type="ECO:0000256" key="1">
    <source>
        <dbReference type="SAM" id="MobiDB-lite"/>
    </source>
</evidence>
<reference evidence="2 3" key="1">
    <citation type="submission" date="2019-10" db="EMBL/GenBank/DDBJ databases">
        <title>Comparative genomics of sulfur disproportionating microorganisms.</title>
        <authorList>
            <person name="Ward L.M."/>
            <person name="Bertran E."/>
            <person name="Johnston D."/>
        </authorList>
    </citation>
    <scope>NUCLEOTIDE SEQUENCE [LARGE SCALE GENOMIC DNA]</scope>
    <source>
        <strain evidence="2 3">DSM 14055</strain>
    </source>
</reference>